<feature type="transmembrane region" description="Helical" evidence="1">
    <location>
        <begin position="203"/>
        <end position="223"/>
    </location>
</feature>
<organism evidence="2 3">
    <name type="scientific">Myxococcus landrumensis</name>
    <dbReference type="NCBI Taxonomy" id="2813577"/>
    <lineage>
        <taxon>Bacteria</taxon>
        <taxon>Pseudomonadati</taxon>
        <taxon>Myxococcota</taxon>
        <taxon>Myxococcia</taxon>
        <taxon>Myxococcales</taxon>
        <taxon>Cystobacterineae</taxon>
        <taxon>Myxococcaceae</taxon>
        <taxon>Myxococcus</taxon>
    </lineage>
</organism>
<evidence type="ECO:0000313" key="2">
    <source>
        <dbReference type="EMBL" id="QSQ16726.1"/>
    </source>
</evidence>
<keyword evidence="1" id="KW-0812">Transmembrane</keyword>
<feature type="transmembrane region" description="Helical" evidence="1">
    <location>
        <begin position="160"/>
        <end position="175"/>
    </location>
</feature>
<dbReference type="Proteomes" id="UP000663090">
    <property type="component" value="Chromosome"/>
</dbReference>
<proteinExistence type="predicted"/>
<keyword evidence="3" id="KW-1185">Reference proteome</keyword>
<feature type="transmembrane region" description="Helical" evidence="1">
    <location>
        <begin position="84"/>
        <end position="106"/>
    </location>
</feature>
<sequence length="246" mass="26274">MRTASGAQLDFGRRALLLVMLGVGWYFWDAPAFWPLKLLVVMMHESGHALATLLVGGSVDRIHLAADESGACLSRLPPGVFRQIAVYSGGYLGSAVAGAGLLLATFRFRLRRWVLGAASVWLVVMGVLYAGDSFTLAFCVGTAVVLGLGAKLLPDGAVDFVNLFIAAFTALYAVFDLRDDLWNSAVRSRSDAALLADLTHVPAVVWAALWTLLAVGLLGFTAYRSLHSRPPSLQMPAVGTRARGRA</sequence>
<protein>
    <submittedName>
        <fullName evidence="2">M50 family metallopeptidase</fullName>
    </submittedName>
</protein>
<dbReference type="RefSeq" id="WP_206718367.1">
    <property type="nucleotide sequence ID" value="NZ_CP071091.1"/>
</dbReference>
<feature type="transmembrane region" description="Helical" evidence="1">
    <location>
        <begin position="135"/>
        <end position="153"/>
    </location>
</feature>
<accession>A0ABX7NH69</accession>
<dbReference type="PANTHER" id="PTHR33979">
    <property type="entry name" value="OS02G0221600 PROTEIN"/>
    <property type="match status" value="1"/>
</dbReference>
<dbReference type="EMBL" id="CP071091">
    <property type="protein sequence ID" value="QSQ16726.1"/>
    <property type="molecule type" value="Genomic_DNA"/>
</dbReference>
<dbReference type="Pfam" id="PF13398">
    <property type="entry name" value="Peptidase_M50B"/>
    <property type="match status" value="1"/>
</dbReference>
<evidence type="ECO:0000313" key="3">
    <source>
        <dbReference type="Proteomes" id="UP000663090"/>
    </source>
</evidence>
<evidence type="ECO:0000256" key="1">
    <source>
        <dbReference type="SAM" id="Phobius"/>
    </source>
</evidence>
<feature type="transmembrane region" description="Helical" evidence="1">
    <location>
        <begin position="113"/>
        <end position="129"/>
    </location>
</feature>
<feature type="transmembrane region" description="Helical" evidence="1">
    <location>
        <begin position="12"/>
        <end position="28"/>
    </location>
</feature>
<name>A0ABX7NH69_9BACT</name>
<dbReference type="InterPro" id="IPR049500">
    <property type="entry name" value="Peptidase_M50B-like"/>
</dbReference>
<gene>
    <name evidence="2" type="ORF">JY572_12040</name>
</gene>
<dbReference type="PANTHER" id="PTHR33979:SF2">
    <property type="entry name" value="PEPTIDASE M50B-LIKE-DOMAIN-CONTAINING PROTEIN"/>
    <property type="match status" value="1"/>
</dbReference>
<keyword evidence="1" id="KW-0472">Membrane</keyword>
<keyword evidence="1" id="KW-1133">Transmembrane helix</keyword>
<reference evidence="2 3" key="1">
    <citation type="submission" date="2021-02" db="EMBL/GenBank/DDBJ databases">
        <title>De Novo genome assembly of isolated myxobacteria.</title>
        <authorList>
            <person name="Stevens D.C."/>
        </authorList>
    </citation>
    <scope>NUCLEOTIDE SEQUENCE [LARGE SCALE GENOMIC DNA]</scope>
    <source>
        <strain evidence="2 3">SCHIC003</strain>
    </source>
</reference>